<dbReference type="Gene3D" id="1.10.287.130">
    <property type="match status" value="1"/>
</dbReference>
<proteinExistence type="predicted"/>
<dbReference type="PANTHER" id="PTHR43065">
    <property type="entry name" value="SENSOR HISTIDINE KINASE"/>
    <property type="match status" value="1"/>
</dbReference>
<evidence type="ECO:0000313" key="12">
    <source>
        <dbReference type="EMBL" id="VVC76182.1"/>
    </source>
</evidence>
<dbReference type="SMART" id="SM00387">
    <property type="entry name" value="HATPase_c"/>
    <property type="match status" value="1"/>
</dbReference>
<dbReference type="OrthoDB" id="1931120at2"/>
<dbReference type="KEGG" id="asip:AQUSIP_14880"/>
<evidence type="ECO:0000259" key="10">
    <source>
        <dbReference type="PROSITE" id="PS50109"/>
    </source>
</evidence>
<dbReference type="Pfam" id="PF13426">
    <property type="entry name" value="PAS_9"/>
    <property type="match status" value="1"/>
</dbReference>
<keyword evidence="3" id="KW-0597">Phosphoprotein</keyword>
<evidence type="ECO:0000256" key="4">
    <source>
        <dbReference type="ARBA" id="ARBA00022679"/>
    </source>
</evidence>
<dbReference type="InterPro" id="IPR003661">
    <property type="entry name" value="HisK_dim/P_dom"/>
</dbReference>
<evidence type="ECO:0000256" key="2">
    <source>
        <dbReference type="ARBA" id="ARBA00012438"/>
    </source>
</evidence>
<dbReference type="GO" id="GO:0005524">
    <property type="term" value="F:ATP binding"/>
    <property type="evidence" value="ECO:0007669"/>
    <property type="project" value="UniProtKB-KW"/>
</dbReference>
<keyword evidence="13" id="KW-1185">Reference proteome</keyword>
<evidence type="ECO:0000256" key="1">
    <source>
        <dbReference type="ARBA" id="ARBA00000085"/>
    </source>
</evidence>
<dbReference type="InterPro" id="IPR000014">
    <property type="entry name" value="PAS"/>
</dbReference>
<feature type="coiled-coil region" evidence="9">
    <location>
        <begin position="110"/>
        <end position="172"/>
    </location>
</feature>
<dbReference type="PRINTS" id="PR00344">
    <property type="entry name" value="BCTRLSENSOR"/>
</dbReference>
<evidence type="ECO:0000313" key="13">
    <source>
        <dbReference type="Proteomes" id="UP000324194"/>
    </source>
</evidence>
<dbReference type="InterPro" id="IPR036890">
    <property type="entry name" value="HATPase_C_sf"/>
</dbReference>
<dbReference type="Pfam" id="PF08447">
    <property type="entry name" value="PAS_3"/>
    <property type="match status" value="1"/>
</dbReference>
<dbReference type="InterPro" id="IPR001610">
    <property type="entry name" value="PAC"/>
</dbReference>
<dbReference type="SMART" id="SM00091">
    <property type="entry name" value="PAS"/>
    <property type="match status" value="2"/>
</dbReference>
<keyword evidence="4" id="KW-0808">Transferase</keyword>
<reference evidence="12 13" key="1">
    <citation type="submission" date="2019-08" db="EMBL/GenBank/DDBJ databases">
        <authorList>
            <person name="Guy L."/>
        </authorList>
    </citation>
    <scope>NUCLEOTIDE SEQUENCE [LARGE SCALE GENOMIC DNA]</scope>
    <source>
        <strain evidence="12 13">SGT-108</strain>
    </source>
</reference>
<feature type="domain" description="PAS" evidence="11">
    <location>
        <begin position="6"/>
        <end position="55"/>
    </location>
</feature>
<dbReference type="InterPro" id="IPR004358">
    <property type="entry name" value="Sig_transdc_His_kin-like_C"/>
</dbReference>
<evidence type="ECO:0000256" key="9">
    <source>
        <dbReference type="SAM" id="Coils"/>
    </source>
</evidence>
<dbReference type="PROSITE" id="PS50109">
    <property type="entry name" value="HIS_KIN"/>
    <property type="match status" value="1"/>
</dbReference>
<dbReference type="Gene3D" id="3.30.565.10">
    <property type="entry name" value="Histidine kinase-like ATPase, C-terminal domain"/>
    <property type="match status" value="1"/>
</dbReference>
<dbReference type="NCBIfam" id="TIGR00229">
    <property type="entry name" value="sensory_box"/>
    <property type="match status" value="2"/>
</dbReference>
<keyword evidence="5" id="KW-0547">Nucleotide-binding</keyword>
<dbReference type="InterPro" id="IPR003594">
    <property type="entry name" value="HATPase_dom"/>
</dbReference>
<dbReference type="Pfam" id="PF02518">
    <property type="entry name" value="HATPase_c"/>
    <property type="match status" value="1"/>
</dbReference>
<dbReference type="InterPro" id="IPR005467">
    <property type="entry name" value="His_kinase_dom"/>
</dbReference>
<sequence>MENLGLFDAITDSAVLLDKAGRIINWNASASALFGYTKKEVLGRSVNFIYDRNYPFPKLIQEMTSSQKKWHEHTHYIRKNGIRGYCKSSLCPLPLSEQNRVIALLMHQNISDYKKTEEELRKTNQALLQQMQSILGGFWTANSLLIESMHHLEQTERRLRESELRFHLLAENAKDVISRHMPDGTYLYVSPASHMSTGYTPEDLIGKNIYKFIHHDDIAKLKKAFTRRREMTNIKPIVYRIKRKEGEFRWFESNIRLIIDDQMRSISEIQLASRDITDRILDKKARLRGQQLAHVFRLSTMEEMASGMAHEISQPLAAIVNYTRGCVRHLQNEEHDPDQIKHIMQKAVAQAERAGEIVQRLKNFFCKGQLVKTPCKINNVIRETVSLIKNELTNSKTKIDFDFDKHIPHIFIDKIQIQQVILNLIQNAIEAMNENNTKEKRIHIHTKFTHFDTIEVTLKDAGPGFSKEIATQVFMPFFTTKAHGRGMGLAICRSIIEAHGGQFTINSNANSSGNSWIRFSLPVSI</sequence>
<dbReference type="Pfam" id="PF00512">
    <property type="entry name" value="HisKA"/>
    <property type="match status" value="1"/>
</dbReference>
<dbReference type="Proteomes" id="UP000324194">
    <property type="component" value="Chromosome 1"/>
</dbReference>
<dbReference type="SUPFAM" id="SSF47384">
    <property type="entry name" value="Homodimeric domain of signal transducing histidine kinase"/>
    <property type="match status" value="1"/>
</dbReference>
<dbReference type="PROSITE" id="PS50112">
    <property type="entry name" value="PAS"/>
    <property type="match status" value="2"/>
</dbReference>
<dbReference type="CDD" id="cd00130">
    <property type="entry name" value="PAS"/>
    <property type="match status" value="2"/>
</dbReference>
<keyword evidence="7" id="KW-0067">ATP-binding</keyword>
<dbReference type="PANTHER" id="PTHR43065:SF10">
    <property type="entry name" value="PEROXIDE STRESS-ACTIVATED HISTIDINE KINASE MAK3"/>
    <property type="match status" value="1"/>
</dbReference>
<dbReference type="Gene3D" id="3.30.450.20">
    <property type="entry name" value="PAS domain"/>
    <property type="match status" value="2"/>
</dbReference>
<dbReference type="SMART" id="SM00388">
    <property type="entry name" value="HisKA"/>
    <property type="match status" value="1"/>
</dbReference>
<comment type="catalytic activity">
    <reaction evidence="1">
        <text>ATP + protein L-histidine = ADP + protein N-phospho-L-histidine.</text>
        <dbReference type="EC" id="2.7.13.3"/>
    </reaction>
</comment>
<accession>A0A5E4PIG9</accession>
<keyword evidence="8" id="KW-0902">Two-component regulatory system</keyword>
<gene>
    <name evidence="12" type="primary">fixL_2</name>
    <name evidence="12" type="ORF">AQUSIP_14880</name>
</gene>
<dbReference type="InterPro" id="IPR035965">
    <property type="entry name" value="PAS-like_dom_sf"/>
</dbReference>
<organism evidence="12 13">
    <name type="scientific">Aquicella siphonis</name>
    <dbReference type="NCBI Taxonomy" id="254247"/>
    <lineage>
        <taxon>Bacteria</taxon>
        <taxon>Pseudomonadati</taxon>
        <taxon>Pseudomonadota</taxon>
        <taxon>Gammaproteobacteria</taxon>
        <taxon>Legionellales</taxon>
        <taxon>Coxiellaceae</taxon>
        <taxon>Aquicella</taxon>
    </lineage>
</organism>
<protein>
    <recommendedName>
        <fullName evidence="2">histidine kinase</fullName>
        <ecNumber evidence="2">2.7.13.3</ecNumber>
    </recommendedName>
</protein>
<dbReference type="CDD" id="cd00082">
    <property type="entry name" value="HisKA"/>
    <property type="match status" value="1"/>
</dbReference>
<dbReference type="InterPro" id="IPR036097">
    <property type="entry name" value="HisK_dim/P_sf"/>
</dbReference>
<keyword evidence="6" id="KW-0418">Kinase</keyword>
<dbReference type="SMART" id="SM00086">
    <property type="entry name" value="PAC"/>
    <property type="match status" value="1"/>
</dbReference>
<evidence type="ECO:0000256" key="7">
    <source>
        <dbReference type="ARBA" id="ARBA00022840"/>
    </source>
</evidence>
<feature type="domain" description="PAS" evidence="11">
    <location>
        <begin position="162"/>
        <end position="232"/>
    </location>
</feature>
<dbReference type="InterPro" id="IPR013655">
    <property type="entry name" value="PAS_fold_3"/>
</dbReference>
<evidence type="ECO:0000256" key="6">
    <source>
        <dbReference type="ARBA" id="ARBA00022777"/>
    </source>
</evidence>
<evidence type="ECO:0000256" key="3">
    <source>
        <dbReference type="ARBA" id="ARBA00022553"/>
    </source>
</evidence>
<dbReference type="RefSeq" id="WP_148339419.1">
    <property type="nucleotide sequence ID" value="NZ_LR699119.1"/>
</dbReference>
<dbReference type="EC" id="2.7.13.3" evidence="2"/>
<dbReference type="SUPFAM" id="SSF55874">
    <property type="entry name" value="ATPase domain of HSP90 chaperone/DNA topoisomerase II/histidine kinase"/>
    <property type="match status" value="1"/>
</dbReference>
<evidence type="ECO:0000256" key="8">
    <source>
        <dbReference type="ARBA" id="ARBA00023012"/>
    </source>
</evidence>
<feature type="domain" description="Histidine kinase" evidence="10">
    <location>
        <begin position="307"/>
        <end position="525"/>
    </location>
</feature>
<evidence type="ECO:0000256" key="5">
    <source>
        <dbReference type="ARBA" id="ARBA00022741"/>
    </source>
</evidence>
<name>A0A5E4PIG9_9COXI</name>
<keyword evidence="9" id="KW-0175">Coiled coil</keyword>
<dbReference type="EMBL" id="LR699119">
    <property type="protein sequence ID" value="VVC76182.1"/>
    <property type="molecule type" value="Genomic_DNA"/>
</dbReference>
<dbReference type="AlphaFoldDB" id="A0A5E4PIG9"/>
<dbReference type="SUPFAM" id="SSF55785">
    <property type="entry name" value="PYP-like sensor domain (PAS domain)"/>
    <property type="match status" value="2"/>
</dbReference>
<evidence type="ECO:0000259" key="11">
    <source>
        <dbReference type="PROSITE" id="PS50112"/>
    </source>
</evidence>
<dbReference type="GO" id="GO:0000155">
    <property type="term" value="F:phosphorelay sensor kinase activity"/>
    <property type="evidence" value="ECO:0007669"/>
    <property type="project" value="InterPro"/>
</dbReference>